<dbReference type="Gene3D" id="3.40.30.10">
    <property type="entry name" value="Glutaredoxin"/>
    <property type="match status" value="2"/>
</dbReference>
<feature type="domain" description="Thioredoxin-like fold" evidence="1">
    <location>
        <begin position="135"/>
        <end position="211"/>
    </location>
</feature>
<protein>
    <submittedName>
        <fullName evidence="2">Glutaredoxin-like domain protein</fullName>
    </submittedName>
</protein>
<dbReference type="PANTHER" id="PTHR37170">
    <property type="entry name" value="GLUTAREDOXIN-RELATED"/>
    <property type="match status" value="1"/>
</dbReference>
<comment type="caution">
    <text evidence="2">The sequence shown here is derived from an EMBL/GenBank/DDBJ whole genome shotgun (WGS) entry which is preliminary data.</text>
</comment>
<sequence>MGILSNEDKEYLKNLYKDMKRDVNILFFRTDDKNLCVMCDDIKNILDELKDISDRIKVKVYNFEKDTEEVKKYNVSMAPAIVLLSDQDLGVKYYGIPAGYEFSSFVEDINDIGNDFVPIDESIEKDLKSIDKDVHIKVFVTHSCPYCPGAVRTAHKFAMANEKIKADMIDANTFYDYANSYDVSAVPRVVINEKESFEGALPENEFLRKILNSLM</sequence>
<dbReference type="PANTHER" id="PTHR37170:SF1">
    <property type="entry name" value="GLUTAREDOXIN-LIKE PROTEIN"/>
    <property type="match status" value="1"/>
</dbReference>
<dbReference type="NCBIfam" id="TIGR02187">
    <property type="entry name" value="PDO_seleno_TRX"/>
    <property type="match status" value="1"/>
</dbReference>
<dbReference type="SUPFAM" id="SSF52833">
    <property type="entry name" value="Thioredoxin-like"/>
    <property type="match status" value="2"/>
</dbReference>
<evidence type="ECO:0000313" key="3">
    <source>
        <dbReference type="Proteomes" id="UP000053467"/>
    </source>
</evidence>
<evidence type="ECO:0000259" key="1">
    <source>
        <dbReference type="Pfam" id="PF13192"/>
    </source>
</evidence>
<dbReference type="InterPro" id="IPR036249">
    <property type="entry name" value="Thioredoxin-like_sf"/>
</dbReference>
<evidence type="ECO:0000313" key="2">
    <source>
        <dbReference type="EMBL" id="KUK87016.1"/>
    </source>
</evidence>
<dbReference type="InterPro" id="IPR012336">
    <property type="entry name" value="Thioredoxin-like_fold"/>
</dbReference>
<proteinExistence type="predicted"/>
<dbReference type="CDD" id="cd02973">
    <property type="entry name" value="TRX_GRX_like"/>
    <property type="match status" value="1"/>
</dbReference>
<dbReference type="EMBL" id="LGGX01000009">
    <property type="protein sequence ID" value="KUK87016.1"/>
    <property type="molecule type" value="Genomic_DNA"/>
</dbReference>
<name>A0A101I1F3_UNCT6</name>
<dbReference type="PROSITE" id="PS51354">
    <property type="entry name" value="GLUTAREDOXIN_2"/>
    <property type="match status" value="1"/>
</dbReference>
<dbReference type="InterPro" id="IPR011903">
    <property type="entry name" value="TON_0319-like"/>
</dbReference>
<organism evidence="2 3">
    <name type="scientific">candidate division TA06 bacterium 34_109</name>
    <dbReference type="NCBI Taxonomy" id="1635277"/>
    <lineage>
        <taxon>Bacteria</taxon>
        <taxon>Bacteria division TA06</taxon>
    </lineage>
</organism>
<dbReference type="Pfam" id="PF13192">
    <property type="entry name" value="Thioredoxin_3"/>
    <property type="match status" value="1"/>
</dbReference>
<gene>
    <name evidence="2" type="ORF">XE03_1105</name>
</gene>
<dbReference type="AlphaFoldDB" id="A0A101I1F3"/>
<reference evidence="3" key="1">
    <citation type="journal article" date="2015" name="MBio">
        <title>Genome-Resolved Metagenomic Analysis Reveals Roles for Candidate Phyla and Other Microbial Community Members in Biogeochemical Transformations in Oil Reservoirs.</title>
        <authorList>
            <person name="Hu P."/>
            <person name="Tom L."/>
            <person name="Singh A."/>
            <person name="Thomas B.C."/>
            <person name="Baker B.J."/>
            <person name="Piceno Y.M."/>
            <person name="Andersen G.L."/>
            <person name="Banfield J.F."/>
        </authorList>
    </citation>
    <scope>NUCLEOTIDE SEQUENCE [LARGE SCALE GENOMIC DNA]</scope>
</reference>
<accession>A0A101I1F3</accession>
<dbReference type="Proteomes" id="UP000053467">
    <property type="component" value="Unassembled WGS sequence"/>
</dbReference>